<sequence length="151" mass="16821">MLAADGDQSKWIPATGYDSMPIRVEQYLRARRALMLHKFEERMGLVLRIKTVEYNIAPTLLEQNHPFTELYALAALVTLVGRGRHALHTVYNGSYRGGPHDPTGHCHSCCSTTGEPGRTNALQGGNNAACGHAPRRQWPRQPSSPRQYSLQ</sequence>
<evidence type="ECO:0000256" key="1">
    <source>
        <dbReference type="SAM" id="MobiDB-lite"/>
    </source>
</evidence>
<protein>
    <submittedName>
        <fullName evidence="2">Uncharacterized protein</fullName>
    </submittedName>
</protein>
<organism evidence="2 3">
    <name type="scientific">Cymbomonas tetramitiformis</name>
    <dbReference type="NCBI Taxonomy" id="36881"/>
    <lineage>
        <taxon>Eukaryota</taxon>
        <taxon>Viridiplantae</taxon>
        <taxon>Chlorophyta</taxon>
        <taxon>Pyramimonadophyceae</taxon>
        <taxon>Pyramimonadales</taxon>
        <taxon>Pyramimonadaceae</taxon>
        <taxon>Cymbomonas</taxon>
    </lineage>
</organism>
<keyword evidence="3" id="KW-1185">Reference proteome</keyword>
<name>A0AAE0FKB3_9CHLO</name>
<comment type="caution">
    <text evidence="2">The sequence shown here is derived from an EMBL/GenBank/DDBJ whole genome shotgun (WGS) entry which is preliminary data.</text>
</comment>
<feature type="region of interest" description="Disordered" evidence="1">
    <location>
        <begin position="120"/>
        <end position="151"/>
    </location>
</feature>
<feature type="compositionally biased region" description="Low complexity" evidence="1">
    <location>
        <begin position="139"/>
        <end position="151"/>
    </location>
</feature>
<accession>A0AAE0FKB3</accession>
<dbReference type="AlphaFoldDB" id="A0AAE0FKB3"/>
<evidence type="ECO:0000313" key="3">
    <source>
        <dbReference type="Proteomes" id="UP001190700"/>
    </source>
</evidence>
<dbReference type="EMBL" id="LGRX02017022">
    <property type="protein sequence ID" value="KAK3261279.1"/>
    <property type="molecule type" value="Genomic_DNA"/>
</dbReference>
<reference evidence="2 3" key="1">
    <citation type="journal article" date="2015" name="Genome Biol. Evol.">
        <title>Comparative Genomics of a Bacterivorous Green Alga Reveals Evolutionary Causalities and Consequences of Phago-Mixotrophic Mode of Nutrition.</title>
        <authorList>
            <person name="Burns J.A."/>
            <person name="Paasch A."/>
            <person name="Narechania A."/>
            <person name="Kim E."/>
        </authorList>
    </citation>
    <scope>NUCLEOTIDE SEQUENCE [LARGE SCALE GENOMIC DNA]</scope>
    <source>
        <strain evidence="2 3">PLY_AMNH</strain>
    </source>
</reference>
<evidence type="ECO:0000313" key="2">
    <source>
        <dbReference type="EMBL" id="KAK3261279.1"/>
    </source>
</evidence>
<gene>
    <name evidence="2" type="ORF">CYMTET_29807</name>
</gene>
<proteinExistence type="predicted"/>
<dbReference type="Proteomes" id="UP001190700">
    <property type="component" value="Unassembled WGS sequence"/>
</dbReference>